<evidence type="ECO:0000313" key="5">
    <source>
        <dbReference type="Proteomes" id="UP000278031"/>
    </source>
</evidence>
<dbReference type="Proteomes" id="UP000278031">
    <property type="component" value="Unassembled WGS sequence"/>
</dbReference>
<dbReference type="InterPro" id="IPR006073">
    <property type="entry name" value="GTP-bd"/>
</dbReference>
<keyword evidence="2" id="KW-0342">GTP-binding</keyword>
<gene>
    <name evidence="4" type="ORF">DRO04_01330</name>
</gene>
<reference evidence="4 5" key="1">
    <citation type="submission" date="2018-06" db="EMBL/GenBank/DDBJ databases">
        <title>Extensive metabolic versatility and redundancy in microbially diverse, dynamic hydrothermal sediments.</title>
        <authorList>
            <person name="Dombrowski N."/>
            <person name="Teske A."/>
            <person name="Baker B.J."/>
        </authorList>
    </citation>
    <scope>NUCLEOTIDE SEQUENCE [LARGE SCALE GENOMIC DNA]</scope>
    <source>
        <strain evidence="4">B51_G17</strain>
    </source>
</reference>
<feature type="domain" description="CP-type G" evidence="3">
    <location>
        <begin position="5"/>
        <end position="156"/>
    </location>
</feature>
<dbReference type="Gene3D" id="3.40.50.300">
    <property type="entry name" value="P-loop containing nucleotide triphosphate hydrolases"/>
    <property type="match status" value="1"/>
</dbReference>
<evidence type="ECO:0000259" key="3">
    <source>
        <dbReference type="PROSITE" id="PS51721"/>
    </source>
</evidence>
<evidence type="ECO:0000256" key="2">
    <source>
        <dbReference type="ARBA" id="ARBA00023134"/>
    </source>
</evidence>
<dbReference type="InterPro" id="IPR027417">
    <property type="entry name" value="P-loop_NTPase"/>
</dbReference>
<dbReference type="Gene3D" id="1.10.1580.10">
    <property type="match status" value="1"/>
</dbReference>
<dbReference type="AlphaFoldDB" id="A0A497JJ07"/>
<dbReference type="GO" id="GO:0005525">
    <property type="term" value="F:GTP binding"/>
    <property type="evidence" value="ECO:0007669"/>
    <property type="project" value="UniProtKB-KW"/>
</dbReference>
<dbReference type="InterPro" id="IPR050755">
    <property type="entry name" value="TRAFAC_YlqF/YawG_RiboMat"/>
</dbReference>
<name>A0A497JJ07_9ARCH</name>
<dbReference type="PANTHER" id="PTHR11089:SF30">
    <property type="entry name" value="GUANINE NUCLEOTIDE-BINDING PROTEIN-LIKE 3 HOMOLOG"/>
    <property type="match status" value="1"/>
</dbReference>
<dbReference type="PRINTS" id="PR00326">
    <property type="entry name" value="GTP1OBG"/>
</dbReference>
<dbReference type="CDD" id="cd00882">
    <property type="entry name" value="Ras_like_GTPase"/>
    <property type="match status" value="1"/>
</dbReference>
<dbReference type="SUPFAM" id="SSF52540">
    <property type="entry name" value="P-loop containing nucleoside triphosphate hydrolases"/>
    <property type="match status" value="1"/>
</dbReference>
<accession>A0A497JJ07</accession>
<dbReference type="InterPro" id="IPR023179">
    <property type="entry name" value="GTP-bd_ortho_bundle_sf"/>
</dbReference>
<organism evidence="4 5">
    <name type="scientific">Candidatus Iainarchaeum sp</name>
    <dbReference type="NCBI Taxonomy" id="3101447"/>
    <lineage>
        <taxon>Archaea</taxon>
        <taxon>Candidatus Iainarchaeota</taxon>
        <taxon>Candidatus Iainarchaeia</taxon>
        <taxon>Candidatus Iainarchaeales</taxon>
        <taxon>Candidatus Iainarchaeaceae</taxon>
        <taxon>Candidatus Iainarchaeum</taxon>
    </lineage>
</organism>
<dbReference type="PANTHER" id="PTHR11089">
    <property type="entry name" value="GTP-BINDING PROTEIN-RELATED"/>
    <property type="match status" value="1"/>
</dbReference>
<sequence>MPGFYKRVKKIIDDSDIILEVLDARFPELCRNKALEQYAAKKGKPIILVLNKADLLSSKKLRLKFEYPAVLLSAKKRHGLKKLRALLGITKSKLKLKNPKIGVIGYPNTGKSSLINALAGRKAARTSIKAGFTRGEQWIRIAKDMLLIDAPGVMPIRKEDEFLYVLTCSKNPYELEDPELNAIKLIQLFKEKSPEALQAYCKFPIKSLSPEQILEQLEIKRKKLLKGEKPDLETMAKILLHDYFSAKLNLKI</sequence>
<dbReference type="PROSITE" id="PS51721">
    <property type="entry name" value="G_CP"/>
    <property type="match status" value="1"/>
</dbReference>
<dbReference type="Pfam" id="PF01926">
    <property type="entry name" value="MMR_HSR1"/>
    <property type="match status" value="1"/>
</dbReference>
<proteinExistence type="predicted"/>
<comment type="caution">
    <text evidence="4">The sequence shown here is derived from an EMBL/GenBank/DDBJ whole genome shotgun (WGS) entry which is preliminary data.</text>
</comment>
<keyword evidence="1" id="KW-0547">Nucleotide-binding</keyword>
<evidence type="ECO:0000256" key="1">
    <source>
        <dbReference type="ARBA" id="ARBA00022741"/>
    </source>
</evidence>
<protein>
    <recommendedName>
        <fullName evidence="3">CP-type G domain-containing protein</fullName>
    </recommendedName>
</protein>
<dbReference type="PIRSF" id="PIRSF006230">
    <property type="entry name" value="MG442"/>
    <property type="match status" value="1"/>
</dbReference>
<dbReference type="EMBL" id="QMWP01000038">
    <property type="protein sequence ID" value="RLG70700.1"/>
    <property type="molecule type" value="Genomic_DNA"/>
</dbReference>
<evidence type="ECO:0000313" key="4">
    <source>
        <dbReference type="EMBL" id="RLG70700.1"/>
    </source>
</evidence>
<dbReference type="InterPro" id="IPR016478">
    <property type="entry name" value="GTPase_MTG1"/>
</dbReference>
<dbReference type="InterPro" id="IPR030378">
    <property type="entry name" value="G_CP_dom"/>
</dbReference>